<feature type="domain" description="Peptidase S9 prolyl oligopeptidase catalytic" evidence="1">
    <location>
        <begin position="245"/>
        <end position="312"/>
    </location>
</feature>
<dbReference type="Gene3D" id="3.40.50.1820">
    <property type="entry name" value="alpha/beta hydrolase"/>
    <property type="match status" value="1"/>
</dbReference>
<dbReference type="EMBL" id="JADNRY010000230">
    <property type="protein sequence ID" value="KAF9060751.1"/>
    <property type="molecule type" value="Genomic_DNA"/>
</dbReference>
<dbReference type="Proteomes" id="UP000772434">
    <property type="component" value="Unassembled WGS sequence"/>
</dbReference>
<accession>A0A9P5TZE4</accession>
<dbReference type="InterPro" id="IPR001375">
    <property type="entry name" value="Peptidase_S9_cat"/>
</dbReference>
<dbReference type="SUPFAM" id="SSF53474">
    <property type="entry name" value="alpha/beta-Hydrolases"/>
    <property type="match status" value="1"/>
</dbReference>
<evidence type="ECO:0000259" key="1">
    <source>
        <dbReference type="Pfam" id="PF00326"/>
    </source>
</evidence>
<dbReference type="AlphaFoldDB" id="A0A9P5TZE4"/>
<proteinExistence type="predicted"/>
<comment type="caution">
    <text evidence="2">The sequence shown here is derived from an EMBL/GenBank/DDBJ whole genome shotgun (WGS) entry which is preliminary data.</text>
</comment>
<reference evidence="2" key="1">
    <citation type="submission" date="2020-11" db="EMBL/GenBank/DDBJ databases">
        <authorList>
            <consortium name="DOE Joint Genome Institute"/>
            <person name="Ahrendt S."/>
            <person name="Riley R."/>
            <person name="Andreopoulos W."/>
            <person name="Labutti K."/>
            <person name="Pangilinan J."/>
            <person name="Ruiz-Duenas F.J."/>
            <person name="Barrasa J.M."/>
            <person name="Sanchez-Garcia M."/>
            <person name="Camarero S."/>
            <person name="Miyauchi S."/>
            <person name="Serrano A."/>
            <person name="Linde D."/>
            <person name="Babiker R."/>
            <person name="Drula E."/>
            <person name="Ayuso-Fernandez I."/>
            <person name="Pacheco R."/>
            <person name="Padilla G."/>
            <person name="Ferreira P."/>
            <person name="Barriuso J."/>
            <person name="Kellner H."/>
            <person name="Castanera R."/>
            <person name="Alfaro M."/>
            <person name="Ramirez L."/>
            <person name="Pisabarro A.G."/>
            <person name="Kuo A."/>
            <person name="Tritt A."/>
            <person name="Lipzen A."/>
            <person name="He G."/>
            <person name="Yan M."/>
            <person name="Ng V."/>
            <person name="Cullen D."/>
            <person name="Martin F."/>
            <person name="Rosso M.-N."/>
            <person name="Henrissat B."/>
            <person name="Hibbett D."/>
            <person name="Martinez A.T."/>
            <person name="Grigoriev I.V."/>
        </authorList>
    </citation>
    <scope>NUCLEOTIDE SEQUENCE</scope>
    <source>
        <strain evidence="2">AH 40177</strain>
    </source>
</reference>
<sequence>NLVTSKKFDVYTGCSSVKKEKAWYTSSISQEFTSTQVLKLKRDTARSQCEGRQSCSWLELDKDGYEVDRHVPAYLTLTFTDQRFRAKIVICYDLKKASDSLAEGEYTYFTAGDHGRSKIYVLPIPATPSEPTTHPELADMYLHPVALVEDGRRILISKSSFTSPNDVFVVSGLVALQDEIAANGAAKFNGKVDRRWMLKPKGRKEDQKKAHPIVLLIHEGMELFGRSTLTDIVWQGLQGGKDQRSTRWNPNVFSQHGYFTVAINSTGSTTFGQAFTDAIVGDQGGKPFVGLQKRWQFVLESYLEVNTDRAVAVVARAGKDLLEDLMGSIGGNQERRQPI</sequence>
<protein>
    <recommendedName>
        <fullName evidence="1">Peptidase S9 prolyl oligopeptidase catalytic domain-containing protein</fullName>
    </recommendedName>
</protein>
<dbReference type="InterPro" id="IPR029058">
    <property type="entry name" value="AB_hydrolase_fold"/>
</dbReference>
<evidence type="ECO:0000313" key="2">
    <source>
        <dbReference type="EMBL" id="KAF9060751.1"/>
    </source>
</evidence>
<gene>
    <name evidence="2" type="ORF">BDP27DRAFT_1491953</name>
</gene>
<keyword evidence="3" id="KW-1185">Reference proteome</keyword>
<dbReference type="Pfam" id="PF00326">
    <property type="entry name" value="Peptidase_S9"/>
    <property type="match status" value="1"/>
</dbReference>
<dbReference type="OrthoDB" id="416344at2759"/>
<name>A0A9P5TZE4_9AGAR</name>
<organism evidence="2 3">
    <name type="scientific">Rhodocollybia butyracea</name>
    <dbReference type="NCBI Taxonomy" id="206335"/>
    <lineage>
        <taxon>Eukaryota</taxon>
        <taxon>Fungi</taxon>
        <taxon>Dikarya</taxon>
        <taxon>Basidiomycota</taxon>
        <taxon>Agaricomycotina</taxon>
        <taxon>Agaricomycetes</taxon>
        <taxon>Agaricomycetidae</taxon>
        <taxon>Agaricales</taxon>
        <taxon>Marasmiineae</taxon>
        <taxon>Omphalotaceae</taxon>
        <taxon>Rhodocollybia</taxon>
    </lineage>
</organism>
<dbReference type="GO" id="GO:0006508">
    <property type="term" value="P:proteolysis"/>
    <property type="evidence" value="ECO:0007669"/>
    <property type="project" value="InterPro"/>
</dbReference>
<feature type="non-terminal residue" evidence="2">
    <location>
        <position position="339"/>
    </location>
</feature>
<dbReference type="GO" id="GO:0008236">
    <property type="term" value="F:serine-type peptidase activity"/>
    <property type="evidence" value="ECO:0007669"/>
    <property type="project" value="InterPro"/>
</dbReference>
<evidence type="ECO:0000313" key="3">
    <source>
        <dbReference type="Proteomes" id="UP000772434"/>
    </source>
</evidence>